<dbReference type="EMBL" id="QCZH01000007">
    <property type="protein sequence ID" value="PWA09312.1"/>
    <property type="molecule type" value="Genomic_DNA"/>
</dbReference>
<protein>
    <recommendedName>
        <fullName evidence="4">Secretion system C-terminal sorting domain-containing protein</fullName>
    </recommendedName>
</protein>
<proteinExistence type="predicted"/>
<reference evidence="2 3" key="1">
    <citation type="submission" date="2018-04" db="EMBL/GenBank/DDBJ databases">
        <title>Flavobacterium sp. nov., isolated from glacier ice.</title>
        <authorList>
            <person name="Liu Q."/>
            <person name="Xin Y.-H."/>
        </authorList>
    </citation>
    <scope>NUCLEOTIDE SEQUENCE [LARGE SCALE GENOMIC DNA]</scope>
    <source>
        <strain evidence="2 3">LB2P30</strain>
    </source>
</reference>
<dbReference type="Pfam" id="PF05345">
    <property type="entry name" value="He_PIG"/>
    <property type="match status" value="1"/>
</dbReference>
<feature type="signal peptide" evidence="1">
    <location>
        <begin position="1"/>
        <end position="21"/>
    </location>
</feature>
<name>A0A2U1JVZ9_9FLAO</name>
<feature type="chain" id="PRO_5015601462" description="Secretion system C-terminal sorting domain-containing protein" evidence="1">
    <location>
        <begin position="22"/>
        <end position="1329"/>
    </location>
</feature>
<evidence type="ECO:0000313" key="2">
    <source>
        <dbReference type="EMBL" id="PWA09312.1"/>
    </source>
</evidence>
<sequence>MKKFTSLIFLMLYAFGFSQNAPITFETGGQGSTWSFASFENSTGIGFEKVVNPFATGINTSATVGKFTALVAGQPWAGCESAGIGKFSLNASNAIVKIMVYKSVISDVALKFSIASGGAQAEIKVANTKINEWEELTFDCSANIGKGESIDIEKIIFFLDFQARTTENVCYFDNVTFSAVPLATIPTTAAPTPGALASTDVVSLFSGAYTNIAGTDFNPNWGQSTVHSDITIAGNATKKYTNFNYQGIVLAGSTDVSAMTKLHLDVWSPDCTAFEVYLINPGPVEQKVTVTPTLSGWNSFDINLSDYTSINLATVFQLKMVSPTAGTTVYIDNLYFYKAPVVVPSSLNAPITFETGEFGSDWTFASFENSTGVGYEKSANPSATGINTSATVGKFTALVAGAPWAGCESNGIGKFSLDATNSTVKIMVYKSVISDVGLKFSIASGGAQAEIKVKNTKINEWEELTFDCSANIGKAESIDIVKIIFFLDFQARTTENVCYFDNVTFSAKTTTPPGATAPTVAATTPAARPAVEVISLFSDAYTNIAGTDFNPNWGQSTVHTDIAIAGNATKKYTNFNYQGITLASSTDVSAMTKLHLDVWSPDCTAFEVYLINPGPVEQKVTLTPTLSGWNSFDINLSDYTSINLATVFQLKMVSPTAGTTVYIDNLYFSKGTVTPPVTTDATLPLDFEAASYAFVDFDGGATTKIANPDKSGINTSNNVAKMVKGAGQPWAGSKIKMASPVDFSTKKILKVKVWSPVAGKKLLLKFEGAGAAFEKEVATTVANTWEELTFDYTGVAGVNNLNDYMVFIFDLGTVGDGSANSTYYFDDVTQFTLTQMSLPVSFDDATVDYSLIGFGGAEGSTIVVDPTLATNKVAKVVKSATAELWAGTTVSAAAGLGFSSAIPFTATVTKMSVRVWSPNAGTIIRLKVEEHGDNTHTVETESAVTTASGWETVVFDFAKPVTGTAALNLAYKYDKASIFFGFGTTGAQQGAEKIYYFDDMMMAVIPTSPVLSYGVAAQTYPLGKSIYPLTIANTGGLVPANGYTISPALPAGLSFDASTATISGTPSVMILATTYTIVGSNEAGSSNTTISIAVTRDFKSNNFTIETTGETCLGEKNGEINIKALESHTYVAVINDKSYEFTTNSLRVFNLAPGVYTISISVKGESSAQSFTAVVPKGSTITGKINKLSYNKLTVVMTEGTAPYKVYLDGEEQFETPFSTFTIDVNKESLLEVKTAKPCEGTYVKNVEGILDSSAAFPNPTSGSFEIAIPTNRKEVVIDLYSLTSMFISSKSYPLENGTVKLSLEGQTDGVYIAKVYLDTPSYLKIIKK</sequence>
<dbReference type="InterPro" id="IPR013783">
    <property type="entry name" value="Ig-like_fold"/>
</dbReference>
<evidence type="ECO:0000313" key="3">
    <source>
        <dbReference type="Proteomes" id="UP000245618"/>
    </source>
</evidence>
<keyword evidence="3" id="KW-1185">Reference proteome</keyword>
<keyword evidence="1" id="KW-0732">Signal</keyword>
<gene>
    <name evidence="2" type="ORF">DB891_08465</name>
</gene>
<evidence type="ECO:0000256" key="1">
    <source>
        <dbReference type="SAM" id="SignalP"/>
    </source>
</evidence>
<evidence type="ECO:0008006" key="4">
    <source>
        <dbReference type="Google" id="ProtNLM"/>
    </source>
</evidence>
<organism evidence="2 3">
    <name type="scientific">Flavobacterium laiguense</name>
    <dbReference type="NCBI Taxonomy" id="2169409"/>
    <lineage>
        <taxon>Bacteria</taxon>
        <taxon>Pseudomonadati</taxon>
        <taxon>Bacteroidota</taxon>
        <taxon>Flavobacteriia</taxon>
        <taxon>Flavobacteriales</taxon>
        <taxon>Flavobacteriaceae</taxon>
        <taxon>Flavobacterium</taxon>
    </lineage>
</organism>
<dbReference type="Proteomes" id="UP000245618">
    <property type="component" value="Unassembled WGS sequence"/>
</dbReference>
<accession>A0A2U1JVZ9</accession>
<dbReference type="RefSeq" id="WP_116762502.1">
    <property type="nucleotide sequence ID" value="NZ_QCZH01000007.1"/>
</dbReference>
<comment type="caution">
    <text evidence="2">The sequence shown here is derived from an EMBL/GenBank/DDBJ whole genome shotgun (WGS) entry which is preliminary data.</text>
</comment>
<dbReference type="OrthoDB" id="5381604at2"/>
<dbReference type="Gene3D" id="2.60.120.260">
    <property type="entry name" value="Galactose-binding domain-like"/>
    <property type="match status" value="1"/>
</dbReference>
<dbReference type="Gene3D" id="2.60.40.10">
    <property type="entry name" value="Immunoglobulins"/>
    <property type="match status" value="1"/>
</dbReference>